<feature type="compositionally biased region" description="Polar residues" evidence="2">
    <location>
        <begin position="1544"/>
        <end position="1554"/>
    </location>
</feature>
<feature type="compositionally biased region" description="Basic and acidic residues" evidence="2">
    <location>
        <begin position="1493"/>
        <end position="1509"/>
    </location>
</feature>
<dbReference type="Gene3D" id="1.25.40.20">
    <property type="entry name" value="Ankyrin repeat-containing domain"/>
    <property type="match status" value="2"/>
</dbReference>
<dbReference type="PANTHER" id="PTHR24149:SF14">
    <property type="entry name" value="ANKYRIN REPEAT DOMAIN 12"/>
    <property type="match status" value="1"/>
</dbReference>
<feature type="repeat" description="ANK" evidence="1">
    <location>
        <begin position="734"/>
        <end position="766"/>
    </location>
</feature>
<feature type="compositionally biased region" description="Low complexity" evidence="2">
    <location>
        <begin position="980"/>
        <end position="991"/>
    </location>
</feature>
<dbReference type="InterPro" id="IPR002110">
    <property type="entry name" value="Ankyrin_rpt"/>
</dbReference>
<feature type="region of interest" description="Disordered" evidence="2">
    <location>
        <begin position="673"/>
        <end position="694"/>
    </location>
</feature>
<feature type="repeat" description="ANK" evidence="1">
    <location>
        <begin position="767"/>
        <end position="799"/>
    </location>
</feature>
<feature type="repeat" description="ANK" evidence="1">
    <location>
        <begin position="58"/>
        <end position="90"/>
    </location>
</feature>
<feature type="region of interest" description="Disordered" evidence="2">
    <location>
        <begin position="1630"/>
        <end position="1715"/>
    </location>
</feature>
<dbReference type="InterPro" id="IPR036770">
    <property type="entry name" value="Ankyrin_rpt-contain_sf"/>
</dbReference>
<feature type="region of interest" description="Disordered" evidence="2">
    <location>
        <begin position="149"/>
        <end position="182"/>
    </location>
</feature>
<feature type="compositionally biased region" description="Low complexity" evidence="2">
    <location>
        <begin position="244"/>
        <end position="257"/>
    </location>
</feature>
<feature type="compositionally biased region" description="Basic residues" evidence="2">
    <location>
        <begin position="162"/>
        <end position="174"/>
    </location>
</feature>
<feature type="compositionally biased region" description="Low complexity" evidence="2">
    <location>
        <begin position="1581"/>
        <end position="1590"/>
    </location>
</feature>
<dbReference type="Proteomes" id="UP000311919">
    <property type="component" value="Unassembled WGS sequence"/>
</dbReference>
<protein>
    <submittedName>
        <fullName evidence="3">Ankyrin repeat domain-containing protein isoform 2</fullName>
    </submittedName>
</protein>
<feature type="compositionally biased region" description="Basic residues" evidence="2">
    <location>
        <begin position="1478"/>
        <end position="1488"/>
    </location>
</feature>
<feature type="compositionally biased region" description="Low complexity" evidence="2">
    <location>
        <begin position="1437"/>
        <end position="1472"/>
    </location>
</feature>
<feature type="compositionally biased region" description="Low complexity" evidence="2">
    <location>
        <begin position="1412"/>
        <end position="1423"/>
    </location>
</feature>
<feature type="compositionally biased region" description="Polar residues" evidence="2">
    <location>
        <begin position="899"/>
        <end position="919"/>
    </location>
</feature>
<evidence type="ECO:0000256" key="2">
    <source>
        <dbReference type="SAM" id="MobiDB-lite"/>
    </source>
</evidence>
<sequence>MREDRKKVRDPEGSEKRDGRRSLAVRDVGLIRHARNGDLDSIKQMIKEGANINEQDETGWTVLHEACVRNLPRIVDYLLRHGANSGLANVNGDTALHCAARVGCLRIVRALLYYNADPILSNHKGEKPLDLCHDSEVSSFLKQHTEANQSHMLTSSNSGKSSHSKVRHHTHGTKHLMSSFSGSTVSSCNEYYSGGKDNNSITSPSDVYSDSDDDSHSNSGLSITTMNIPHHNISPTTTNQQVDSNNCLPSSSPSLSSVPKCMSDTHPSSAKSLKKDPYAFEDDESDDAVNNPGNSLLHPSTGANNNNISNNTNTQTGHIGVHSGCGVIGSVNLNKPSTSNILATTPITTNTGTVNTNTTTSPNSNISNIGGSSLVSKHTRQLSSSNLSTVDCLNNITLDSNNNYSNHSSCGNNNNNSNTSVGGPPLRLRFAKEAGQYTLMEQQQQQQQQQADLSVSNCDNINLIPSSIGISCTVIEAPHVTVINDKNDYMETNNVDNVSNEHDSNVGLPVSVKGEPSAVTSEVLEHISTSCHSESSRGEELSSQKVPPLRIKFASGTSGDESSSMTSSSTSAGVAGSGFTVHSTNISENNIASDELDRSDRCDVKPRVSVNGLMNVNSKSDSNEAVVVVVTSPVSTIVTNSSVVSSSILVQEKIPCSSVESNNNNICSTETVHDHQHSSHNSKSLKYHGSEKRDGRRSLAVRDVGLIRHARNGDLDSIKQMIKEGANINEQDETGWTVLHEACVRNLPRIVDYLLRHGANSGLANVNGDTALHCAARVGCLRIVRALLYYNADPILSNHKGEKPLDLCHDSEVSSFLKQHTEANQSHMLTSSNSGKSSHSKVRHHTHGTKHLMSSFSGSTVSSCNEYYSGGKDNNSITSPSDVYSDSDDDSHSNSGLSITTMNIPHHNISPTTTNQQVDSNNCLPSSSPSLSSVPKCMSDTHPSSAKSLKKDPYAFEDDESDDAVNNPGNSLLHPSTGANNNNISNNTNTQTGHIGVHSGCGVIGSVNLNKPSTSNILATTPITTNTGTVNTNTTTSPNSNISNIGGSSLVSKHTRQLSSSNLSTVDCLNNITLDSNNNYSNHSSCGNNNNNSNTSVGGPPLRLRFAKEAGQYTLMEQQQQQQQQQADLSVSNCDNINLIPSSIGISCTVIEAPHVTVINDKNDYMETNNVDNVSNEHDSNVGLPVSVKGEPSAVTSEVLEHISTSCHSESSGGEELSSQKVPPLRIKFASGTSGDESSSMTSSSTSAGVAGSGFTVHSTNISENNIASDELDRSDRCDVKPRVSVNGLMNVNSKSDSNEAVVVVVTSPVSTIVTNSSVVSSSILVQEKIPCSSVESNNNNICSTETVHDHQHSSHNSKSLKYHGHVVATNIHHDDMSSSFSTCSPPPFSTCSTSALTTNVNPTSDNGTDTSISRSNASNSNRVKADTTIETSGCHANSANSNSNNHRNATTTTSTATTSANTTTNNNNSNRETAKDSHRHRSGRTLRSHTAAQREKEEKERHTDDTTPIKKRKLRSRSDAATSQENNSQHSRSGINVVGITTGHANNSPVTTHSGSASSSNMLSSSNSVVNMDVVEDTHSSSTATTSQSEVHLTSEEKKPLSVVTNSHSMVNNDKDTDVHMTCVSEMEVRQSVSSANNNSSNNNNSNNMDVDVKPEVCGSPASVATHGADASNNSLDAAPPPVSAATTVLSTGTPFSSSSSSSAVEQSGRHGDQSDCDMGYLFCPAAPGDEDRKDIELLKFQNPYEKAAELSKSLRELVDNLVKVHPKAPCGYQDYLLVTRNYLLANQLSLATYVKRSPPAHLEATFVELFNEQEEERYAQALKHQSEREHLQLGAEQAVLRAQTRGALAVANQSKPYSFCSILSYNDLTYIPPVGKLENREEENVRDRFTPRTFIGWLQDIIDTFQNEKKKLLCRQLHEAESLMMVQKLDWEMKTRETLSANIDCIGVAVDIFKDIPSSYVPLIPVPNDFPLFAHDPVHRTTVATISSSSVGAASVAPAVVTMASSTTLTTPISTTTSSNTVNTSITLITGPTN</sequence>
<dbReference type="PROSITE" id="PS50088">
    <property type="entry name" value="ANK_REPEAT"/>
    <property type="match status" value="4"/>
</dbReference>
<feature type="compositionally biased region" description="Polar residues" evidence="2">
    <location>
        <begin position="967"/>
        <end position="979"/>
    </location>
</feature>
<dbReference type="Pfam" id="PF12796">
    <property type="entry name" value="Ank_2"/>
    <property type="match status" value="2"/>
</dbReference>
<feature type="region of interest" description="Disordered" evidence="2">
    <location>
        <begin position="1392"/>
        <end position="1604"/>
    </location>
</feature>
<evidence type="ECO:0000313" key="3">
    <source>
        <dbReference type="EMBL" id="TNN18542.1"/>
    </source>
</evidence>
<dbReference type="STRING" id="6182.A0A4Z2DQ47"/>
<keyword evidence="4" id="KW-1185">Reference proteome</keyword>
<dbReference type="PANTHER" id="PTHR24149">
    <property type="entry name" value="ANKYRIN REPEAT DOMAIN-CONTAINING PROTEIN 12"/>
    <property type="match status" value="1"/>
</dbReference>
<name>A0A4Z2DQ47_SCHJA</name>
<accession>A0A4Z2DQ47</accession>
<feature type="compositionally biased region" description="Polar residues" evidence="2">
    <location>
        <begin position="1520"/>
        <end position="1535"/>
    </location>
</feature>
<feature type="compositionally biased region" description="Basic residues" evidence="2">
    <location>
        <begin position="838"/>
        <end position="850"/>
    </location>
</feature>
<evidence type="ECO:0000313" key="4">
    <source>
        <dbReference type="Proteomes" id="UP000311919"/>
    </source>
</evidence>
<dbReference type="GO" id="GO:0005654">
    <property type="term" value="C:nucleoplasm"/>
    <property type="evidence" value="ECO:0007669"/>
    <property type="project" value="TreeGrafter"/>
</dbReference>
<dbReference type="OrthoDB" id="194358at2759"/>
<dbReference type="PROSITE" id="PS50297">
    <property type="entry name" value="ANK_REP_REGION"/>
    <property type="match status" value="4"/>
</dbReference>
<gene>
    <name evidence="3" type="ORF">EWB00_010037</name>
</gene>
<comment type="caution">
    <text evidence="3">The sequence shown here is derived from an EMBL/GenBank/DDBJ whole genome shotgun (WGS) entry which is preliminary data.</text>
</comment>
<feature type="repeat" description="ANK" evidence="1">
    <location>
        <begin position="91"/>
        <end position="123"/>
    </location>
</feature>
<feature type="compositionally biased region" description="Low complexity" evidence="2">
    <location>
        <begin position="920"/>
        <end position="933"/>
    </location>
</feature>
<feature type="compositionally biased region" description="Polar residues" evidence="2">
    <location>
        <begin position="223"/>
        <end position="243"/>
    </location>
</feature>
<feature type="compositionally biased region" description="Low complexity" evidence="2">
    <location>
        <begin position="1555"/>
        <end position="1574"/>
    </location>
</feature>
<feature type="compositionally biased region" description="Low complexity" evidence="2">
    <location>
        <begin position="1633"/>
        <end position="1649"/>
    </location>
</feature>
<dbReference type="SUPFAM" id="SSF48403">
    <property type="entry name" value="Ankyrin repeat"/>
    <property type="match status" value="1"/>
</dbReference>
<evidence type="ECO:0000256" key="1">
    <source>
        <dbReference type="PROSITE-ProRule" id="PRU00023"/>
    </source>
</evidence>
<feature type="region of interest" description="Disordered" evidence="2">
    <location>
        <begin position="871"/>
        <end position="991"/>
    </location>
</feature>
<feature type="compositionally biased region" description="Low complexity" evidence="2">
    <location>
        <begin position="304"/>
        <end position="314"/>
    </location>
</feature>
<keyword evidence="1" id="KW-0040">ANK repeat</keyword>
<organism evidence="3 4">
    <name type="scientific">Schistosoma japonicum</name>
    <name type="common">Blood fluke</name>
    <dbReference type="NCBI Taxonomy" id="6182"/>
    <lineage>
        <taxon>Eukaryota</taxon>
        <taxon>Metazoa</taxon>
        <taxon>Spiralia</taxon>
        <taxon>Lophotrochozoa</taxon>
        <taxon>Platyhelminthes</taxon>
        <taxon>Trematoda</taxon>
        <taxon>Digenea</taxon>
        <taxon>Strigeidida</taxon>
        <taxon>Schistosomatoidea</taxon>
        <taxon>Schistosomatidae</taxon>
        <taxon>Schistosoma</taxon>
    </lineage>
</organism>
<feature type="compositionally biased region" description="Polar residues" evidence="2">
    <location>
        <begin position="291"/>
        <end position="303"/>
    </location>
</feature>
<dbReference type="InterPro" id="IPR053210">
    <property type="entry name" value="ANKRD12"/>
</dbReference>
<feature type="region of interest" description="Disordered" evidence="2">
    <location>
        <begin position="195"/>
        <end position="314"/>
    </location>
</feature>
<dbReference type="SMART" id="SM00248">
    <property type="entry name" value="ANK"/>
    <property type="match status" value="6"/>
</dbReference>
<dbReference type="EMBL" id="SKCS01000070">
    <property type="protein sequence ID" value="TNN18542.1"/>
    <property type="molecule type" value="Genomic_DNA"/>
</dbReference>
<proteinExistence type="predicted"/>
<reference evidence="3 4" key="1">
    <citation type="submission" date="2019-03" db="EMBL/GenBank/DDBJ databases">
        <title>An improved genome assembly of the fluke Schistosoma japonicum.</title>
        <authorList>
            <person name="Hu W."/>
            <person name="Luo F."/>
            <person name="Yin M."/>
            <person name="Mo X."/>
            <person name="Sun C."/>
            <person name="Wu Q."/>
            <person name="Zhu B."/>
            <person name="Xiang M."/>
            <person name="Wang J."/>
            <person name="Wang Y."/>
            <person name="Zhang T."/>
            <person name="Xu B."/>
            <person name="Zheng H."/>
            <person name="Feng Z."/>
        </authorList>
    </citation>
    <scope>NUCLEOTIDE SEQUENCE [LARGE SCALE GENOMIC DNA]</scope>
    <source>
        <strain evidence="3">HuSjv2</strain>
        <tissue evidence="3">Worms</tissue>
    </source>
</reference>
<feature type="region of interest" description="Disordered" evidence="2">
    <location>
        <begin position="825"/>
        <end position="858"/>
    </location>
</feature>
<feature type="compositionally biased region" description="Polar residues" evidence="2">
    <location>
        <begin position="1396"/>
        <end position="1411"/>
    </location>
</feature>